<evidence type="ECO:0000256" key="1">
    <source>
        <dbReference type="ARBA" id="ARBA00004418"/>
    </source>
</evidence>
<evidence type="ECO:0000313" key="11">
    <source>
        <dbReference type="EMBL" id="MDM7860801.1"/>
    </source>
</evidence>
<evidence type="ECO:0000313" key="12">
    <source>
        <dbReference type="Proteomes" id="UP001234343"/>
    </source>
</evidence>
<evidence type="ECO:0000256" key="9">
    <source>
        <dbReference type="ARBA" id="ARBA00023186"/>
    </source>
</evidence>
<dbReference type="InterPro" id="IPR029046">
    <property type="entry name" value="LolA/LolB/LppX"/>
</dbReference>
<keyword evidence="6 10" id="KW-0732">Signal</keyword>
<keyword evidence="9 10" id="KW-0143">Chaperone</keyword>
<organism evidence="11 12">
    <name type="scientific">Alteromonas arenosi</name>
    <dbReference type="NCBI Taxonomy" id="3055817"/>
    <lineage>
        <taxon>Bacteria</taxon>
        <taxon>Pseudomonadati</taxon>
        <taxon>Pseudomonadota</taxon>
        <taxon>Gammaproteobacteria</taxon>
        <taxon>Alteromonadales</taxon>
        <taxon>Alteromonadaceae</taxon>
        <taxon>Alteromonas/Salinimonas group</taxon>
        <taxon>Alteromonas</taxon>
    </lineage>
</organism>
<dbReference type="HAMAP" id="MF_00240">
    <property type="entry name" value="LolA"/>
    <property type="match status" value="1"/>
</dbReference>
<dbReference type="Proteomes" id="UP001234343">
    <property type="component" value="Unassembled WGS sequence"/>
</dbReference>
<dbReference type="InterPro" id="IPR018323">
    <property type="entry name" value="OM_lipoprot_carrier_LolA_Pbac"/>
</dbReference>
<accession>A0ABT7SX80</accession>
<dbReference type="Gene3D" id="2.50.20.10">
    <property type="entry name" value="Lipoprotein localisation LolA/LolB/LppX"/>
    <property type="match status" value="1"/>
</dbReference>
<dbReference type="CDD" id="cd16325">
    <property type="entry name" value="LolA"/>
    <property type="match status" value="1"/>
</dbReference>
<name>A0ABT7SX80_9ALTE</name>
<evidence type="ECO:0000256" key="7">
    <source>
        <dbReference type="ARBA" id="ARBA00022764"/>
    </source>
</evidence>
<feature type="chain" id="PRO_5044921735" description="Outer-membrane lipoprotein carrier protein" evidence="10">
    <location>
        <begin position="19"/>
        <end position="204"/>
    </location>
</feature>
<comment type="caution">
    <text evidence="11">The sequence shown here is derived from an EMBL/GenBank/DDBJ whole genome shotgun (WGS) entry which is preliminary data.</text>
</comment>
<gene>
    <name evidence="10 11" type="primary">lolA</name>
    <name evidence="11" type="ORF">QTP81_09340</name>
</gene>
<evidence type="ECO:0000256" key="8">
    <source>
        <dbReference type="ARBA" id="ARBA00022927"/>
    </source>
</evidence>
<evidence type="ECO:0000256" key="3">
    <source>
        <dbReference type="ARBA" id="ARBA00011245"/>
    </source>
</evidence>
<evidence type="ECO:0000256" key="5">
    <source>
        <dbReference type="ARBA" id="ARBA00022448"/>
    </source>
</evidence>
<evidence type="ECO:0000256" key="10">
    <source>
        <dbReference type="HAMAP-Rule" id="MF_00240"/>
    </source>
</evidence>
<evidence type="ECO:0000256" key="4">
    <source>
        <dbReference type="ARBA" id="ARBA00014035"/>
    </source>
</evidence>
<protein>
    <recommendedName>
        <fullName evidence="4 10">Outer-membrane lipoprotein carrier protein</fullName>
    </recommendedName>
</protein>
<keyword evidence="7 10" id="KW-0574">Periplasm</keyword>
<keyword evidence="5 10" id="KW-0813">Transport</keyword>
<dbReference type="Pfam" id="PF03548">
    <property type="entry name" value="LolA"/>
    <property type="match status" value="1"/>
</dbReference>
<keyword evidence="8 10" id="KW-0653">Protein transport</keyword>
<comment type="subunit">
    <text evidence="3 10">Monomer.</text>
</comment>
<evidence type="ECO:0000256" key="6">
    <source>
        <dbReference type="ARBA" id="ARBA00022729"/>
    </source>
</evidence>
<reference evidence="11 12" key="1">
    <citation type="submission" date="2023-06" db="EMBL/GenBank/DDBJ databases">
        <title>Alteromonas sp. ASW11-36 isolated from intertidal sand.</title>
        <authorList>
            <person name="Li Y."/>
        </authorList>
    </citation>
    <scope>NUCLEOTIDE SEQUENCE [LARGE SCALE GENOMIC DNA]</scope>
    <source>
        <strain evidence="11 12">ASW11-36</strain>
    </source>
</reference>
<keyword evidence="11" id="KW-0449">Lipoprotein</keyword>
<feature type="signal peptide" evidence="10">
    <location>
        <begin position="1"/>
        <end position="18"/>
    </location>
</feature>
<comment type="subcellular location">
    <subcellularLocation>
        <location evidence="1 10">Periplasm</location>
    </subcellularLocation>
</comment>
<dbReference type="EMBL" id="JAUCBP010000007">
    <property type="protein sequence ID" value="MDM7860801.1"/>
    <property type="molecule type" value="Genomic_DNA"/>
</dbReference>
<comment type="function">
    <text evidence="10">Participates in the translocation of lipoproteins from the inner membrane to the outer membrane. Only forms a complex with a lipoprotein if the residue after the N-terminal Cys is not an aspartate (The Asp acts as a targeting signal to indicate that the lipoprotein should stay in the inner membrane).</text>
</comment>
<dbReference type="SUPFAM" id="SSF89392">
    <property type="entry name" value="Prokaryotic lipoproteins and lipoprotein localization factors"/>
    <property type="match status" value="1"/>
</dbReference>
<comment type="similarity">
    <text evidence="2 10">Belongs to the LolA family.</text>
</comment>
<dbReference type="PANTHER" id="PTHR35869:SF1">
    <property type="entry name" value="OUTER-MEMBRANE LIPOPROTEIN CARRIER PROTEIN"/>
    <property type="match status" value="1"/>
</dbReference>
<dbReference type="PANTHER" id="PTHR35869">
    <property type="entry name" value="OUTER-MEMBRANE LIPOPROTEIN CARRIER PROTEIN"/>
    <property type="match status" value="1"/>
</dbReference>
<sequence length="204" mass="22778" precursor="true">MKLIVNFCLLVSAIFAHSASATSDDAKHALQQQLAYLKGFEAQFQQTVRDVNGDLVHEAEGIITMQRPNQLHWHTTFPDEILLVADGESVWQVDYFVEQVTVVKQSSAVENNPMMLITSDDPTDWRNFSITQQDGAFQIQALTQGPIATLTLTFTDGVLSLLQSVDAQQQVSTLVFIDPQVNPEINSNKFEPQLPDGFVLDDQR</sequence>
<dbReference type="RefSeq" id="WP_289365084.1">
    <property type="nucleotide sequence ID" value="NZ_JAUCBP010000007.1"/>
</dbReference>
<keyword evidence="12" id="KW-1185">Reference proteome</keyword>
<evidence type="ECO:0000256" key="2">
    <source>
        <dbReference type="ARBA" id="ARBA00007615"/>
    </source>
</evidence>
<proteinExistence type="inferred from homology"/>
<dbReference type="InterPro" id="IPR004564">
    <property type="entry name" value="OM_lipoprot_carrier_LolA-like"/>
</dbReference>
<dbReference type="NCBIfam" id="TIGR00547">
    <property type="entry name" value="lolA"/>
    <property type="match status" value="1"/>
</dbReference>